<dbReference type="Proteomes" id="UP000054935">
    <property type="component" value="Unassembled WGS sequence"/>
</dbReference>
<name>A0A0P1GKX4_9RHOB</name>
<dbReference type="STRING" id="441103.TRN7648_04176"/>
<reference evidence="1 2" key="1">
    <citation type="submission" date="2015-09" db="EMBL/GenBank/DDBJ databases">
        <authorList>
            <consortium name="Swine Surveillance"/>
        </authorList>
    </citation>
    <scope>NUCLEOTIDE SEQUENCE [LARGE SCALE GENOMIC DNA]</scope>
    <source>
        <strain evidence="1 2">CECT 7648</strain>
    </source>
</reference>
<dbReference type="OrthoDB" id="8373799at2"/>
<evidence type="ECO:0000313" key="2">
    <source>
        <dbReference type="Proteomes" id="UP000054935"/>
    </source>
</evidence>
<evidence type="ECO:0000313" key="1">
    <source>
        <dbReference type="EMBL" id="CUH82634.1"/>
    </source>
</evidence>
<proteinExistence type="predicted"/>
<gene>
    <name evidence="1" type="ORF">TRN7648_04176</name>
</gene>
<keyword evidence="2" id="KW-1185">Reference proteome</keyword>
<sequence>MRLILSPTRSDAKLRLKRQGDSLIVNGKAHDFADLAIGQSRPAAGLGDWCAADPYRDADGTLVLTVRLPHGAKASKKRLYPSPIEVTKDGAIRLPR</sequence>
<accession>A0A0P1GKX4</accession>
<dbReference type="EMBL" id="CYSE01000017">
    <property type="protein sequence ID" value="CUH82634.1"/>
    <property type="molecule type" value="Genomic_DNA"/>
</dbReference>
<organism evidence="1 2">
    <name type="scientific">Tropicibacter naphthalenivorans</name>
    <dbReference type="NCBI Taxonomy" id="441103"/>
    <lineage>
        <taxon>Bacteria</taxon>
        <taxon>Pseudomonadati</taxon>
        <taxon>Pseudomonadota</taxon>
        <taxon>Alphaproteobacteria</taxon>
        <taxon>Rhodobacterales</taxon>
        <taxon>Roseobacteraceae</taxon>
        <taxon>Tropicibacter</taxon>
    </lineage>
</organism>
<dbReference type="AlphaFoldDB" id="A0A0P1GKX4"/>
<protein>
    <submittedName>
        <fullName evidence="1">Uncharacterized protein</fullName>
    </submittedName>
</protein>
<dbReference type="RefSeq" id="WP_058249523.1">
    <property type="nucleotide sequence ID" value="NZ_CYSE01000017.1"/>
</dbReference>